<comment type="similarity">
    <text evidence="1">Belongs to the UDP-glycosyltransferase family.</text>
</comment>
<organism evidence="4 5">
    <name type="scientific">Ceratopteris richardii</name>
    <name type="common">Triangle waterfern</name>
    <dbReference type="NCBI Taxonomy" id="49495"/>
    <lineage>
        <taxon>Eukaryota</taxon>
        <taxon>Viridiplantae</taxon>
        <taxon>Streptophyta</taxon>
        <taxon>Embryophyta</taxon>
        <taxon>Tracheophyta</taxon>
        <taxon>Polypodiopsida</taxon>
        <taxon>Polypodiidae</taxon>
        <taxon>Polypodiales</taxon>
        <taxon>Pteridineae</taxon>
        <taxon>Pteridaceae</taxon>
        <taxon>Parkerioideae</taxon>
        <taxon>Ceratopteris</taxon>
    </lineage>
</organism>
<dbReference type="PANTHER" id="PTHR11926:SF1494">
    <property type="entry name" value="FLAVONOL 3-O-GLUCOSYLTRANSFERASE UGT76E12-RELATED"/>
    <property type="match status" value="1"/>
</dbReference>
<evidence type="ECO:0000313" key="5">
    <source>
        <dbReference type="Proteomes" id="UP000825935"/>
    </source>
</evidence>
<dbReference type="EMBL" id="CM035421">
    <property type="protein sequence ID" value="KAH7387651.1"/>
    <property type="molecule type" value="Genomic_DNA"/>
</dbReference>
<dbReference type="GO" id="GO:0080043">
    <property type="term" value="F:quercetin 3-O-glucosyltransferase activity"/>
    <property type="evidence" value="ECO:0007669"/>
    <property type="project" value="TreeGrafter"/>
</dbReference>
<gene>
    <name evidence="4" type="ORF">KP509_16G034700</name>
</gene>
<name>A0A8T2SXX2_CERRI</name>
<dbReference type="GO" id="GO:0080044">
    <property type="term" value="F:quercetin 7-O-glucosyltransferase activity"/>
    <property type="evidence" value="ECO:0007669"/>
    <property type="project" value="TreeGrafter"/>
</dbReference>
<dbReference type="OrthoDB" id="5835829at2759"/>
<dbReference type="Pfam" id="PF00201">
    <property type="entry name" value="UDPGT"/>
    <property type="match status" value="1"/>
</dbReference>
<evidence type="ECO:0000313" key="4">
    <source>
        <dbReference type="EMBL" id="KAH7387651.1"/>
    </source>
</evidence>
<sequence>MASDELHAQVDHGPPRSIWLLPFAQQGHINPLMQLGKALALRGMHVTVLLPKNTASSSPAMDIPPLSVIGVDDELPPERSRGSNIRDSIESMRNMQAPVADLLARYCHRVSFIIYDAFMSWAVSVASEHSIPSSCFLTTGATTCTIMYQMPSLIQRGILPFRADDNAPLHTIEVQGIDGAPVLTSQDFPMGMTLSATNFLFQLVVRISESLHNASSILVNTVEELELEAIAALRAHTPIYPVGPLLLLPGQASRLPINYWPEDDQCLPWLDAQAPRTVLFVSFGSVASVSLSQFQDLALGLEASGQPFLWVVRPDSINAPLQEALPDGFLDRTKNKGLIISWGPQLLILSHPSIGGFMTHGGWNSLTENIATGSVPMICWPHVAEQRVNRFLVTSVWKIGLRLHHNEDGSVSKGEIARAVRELFNGQQSTDLRNKSEEVSDIAKKAIAEGGSSHTNFEKLCNLLCA</sequence>
<dbReference type="CDD" id="cd03784">
    <property type="entry name" value="GT1_Gtf-like"/>
    <property type="match status" value="1"/>
</dbReference>
<dbReference type="PANTHER" id="PTHR11926">
    <property type="entry name" value="GLUCOSYL/GLUCURONOSYL TRANSFERASES"/>
    <property type="match status" value="1"/>
</dbReference>
<dbReference type="InterPro" id="IPR002213">
    <property type="entry name" value="UDP_glucos_trans"/>
</dbReference>
<dbReference type="AlphaFoldDB" id="A0A8T2SXX2"/>
<protein>
    <recommendedName>
        <fullName evidence="6">Glycosyltransferase</fullName>
    </recommendedName>
</protein>
<keyword evidence="3" id="KW-0808">Transferase</keyword>
<dbReference type="Proteomes" id="UP000825935">
    <property type="component" value="Chromosome 16"/>
</dbReference>
<dbReference type="FunFam" id="3.40.50.2000:FF:000056">
    <property type="entry name" value="Glycosyltransferase"/>
    <property type="match status" value="1"/>
</dbReference>
<keyword evidence="5" id="KW-1185">Reference proteome</keyword>
<keyword evidence="2" id="KW-0328">Glycosyltransferase</keyword>
<evidence type="ECO:0000256" key="2">
    <source>
        <dbReference type="ARBA" id="ARBA00022676"/>
    </source>
</evidence>
<evidence type="ECO:0008006" key="6">
    <source>
        <dbReference type="Google" id="ProtNLM"/>
    </source>
</evidence>
<dbReference type="Gene3D" id="3.40.50.2000">
    <property type="entry name" value="Glycogen Phosphorylase B"/>
    <property type="match status" value="2"/>
</dbReference>
<accession>A0A8T2SXX2</accession>
<dbReference type="SUPFAM" id="SSF53756">
    <property type="entry name" value="UDP-Glycosyltransferase/glycogen phosphorylase"/>
    <property type="match status" value="1"/>
</dbReference>
<dbReference type="OMA" id="FCELARF"/>
<evidence type="ECO:0000256" key="1">
    <source>
        <dbReference type="ARBA" id="ARBA00009995"/>
    </source>
</evidence>
<reference evidence="4" key="1">
    <citation type="submission" date="2021-08" db="EMBL/GenBank/DDBJ databases">
        <title>WGS assembly of Ceratopteris richardii.</title>
        <authorList>
            <person name="Marchant D.B."/>
            <person name="Chen G."/>
            <person name="Jenkins J."/>
            <person name="Shu S."/>
            <person name="Leebens-Mack J."/>
            <person name="Grimwood J."/>
            <person name="Schmutz J."/>
            <person name="Soltis P."/>
            <person name="Soltis D."/>
            <person name="Chen Z.-H."/>
        </authorList>
    </citation>
    <scope>NUCLEOTIDE SEQUENCE</scope>
    <source>
        <strain evidence="4">Whitten #5841</strain>
        <tissue evidence="4">Leaf</tissue>
    </source>
</reference>
<proteinExistence type="inferred from homology"/>
<comment type="caution">
    <text evidence="4">The sequence shown here is derived from an EMBL/GenBank/DDBJ whole genome shotgun (WGS) entry which is preliminary data.</text>
</comment>
<evidence type="ECO:0000256" key="3">
    <source>
        <dbReference type="ARBA" id="ARBA00022679"/>
    </source>
</evidence>